<protein>
    <submittedName>
        <fullName evidence="2">VOC family protein</fullName>
    </submittedName>
</protein>
<dbReference type="PANTHER" id="PTHR33990">
    <property type="entry name" value="PROTEIN YJDN-RELATED"/>
    <property type="match status" value="1"/>
</dbReference>
<accession>A0ABS4ASR2</accession>
<dbReference type="CDD" id="cd06588">
    <property type="entry name" value="PhnB_like"/>
    <property type="match status" value="1"/>
</dbReference>
<keyword evidence="3" id="KW-1185">Reference proteome</keyword>
<dbReference type="InterPro" id="IPR029068">
    <property type="entry name" value="Glyas_Bleomycin-R_OHBP_Dase"/>
</dbReference>
<evidence type="ECO:0000313" key="3">
    <source>
        <dbReference type="Proteomes" id="UP000680815"/>
    </source>
</evidence>
<dbReference type="PANTHER" id="PTHR33990:SF1">
    <property type="entry name" value="PROTEIN YJDN"/>
    <property type="match status" value="1"/>
</dbReference>
<dbReference type="EMBL" id="JAGIYZ010000006">
    <property type="protein sequence ID" value="MBP0463888.1"/>
    <property type="molecule type" value="Genomic_DNA"/>
</dbReference>
<gene>
    <name evidence="2" type="ORF">J5Y09_08195</name>
</gene>
<dbReference type="Pfam" id="PF06983">
    <property type="entry name" value="3-dmu-9_3-mt"/>
    <property type="match status" value="1"/>
</dbReference>
<evidence type="ECO:0000259" key="1">
    <source>
        <dbReference type="Pfam" id="PF06983"/>
    </source>
</evidence>
<dbReference type="InterPro" id="IPR028973">
    <property type="entry name" value="PhnB-like"/>
</dbReference>
<comment type="caution">
    <text evidence="2">The sequence shown here is derived from an EMBL/GenBank/DDBJ whole genome shotgun (WGS) entry which is preliminary data.</text>
</comment>
<dbReference type="RefSeq" id="WP_209351261.1">
    <property type="nucleotide sequence ID" value="NZ_JAGIYZ010000006.1"/>
</dbReference>
<dbReference type="Gene3D" id="3.10.180.10">
    <property type="entry name" value="2,3-Dihydroxybiphenyl 1,2-Dioxygenase, domain 1"/>
    <property type="match status" value="1"/>
</dbReference>
<evidence type="ECO:0000313" key="2">
    <source>
        <dbReference type="EMBL" id="MBP0463888.1"/>
    </source>
</evidence>
<feature type="domain" description="PhnB-like" evidence="1">
    <location>
        <begin position="3"/>
        <end position="133"/>
    </location>
</feature>
<organism evidence="2 3">
    <name type="scientific">Roseomonas nitratireducens</name>
    <dbReference type="NCBI Taxonomy" id="2820810"/>
    <lineage>
        <taxon>Bacteria</taxon>
        <taxon>Pseudomonadati</taxon>
        <taxon>Pseudomonadota</taxon>
        <taxon>Alphaproteobacteria</taxon>
        <taxon>Acetobacterales</taxon>
        <taxon>Roseomonadaceae</taxon>
        <taxon>Roseomonas</taxon>
    </lineage>
</organism>
<sequence>MAILPYLFFEGRCEEALAFYAQAIGAKTGHMMRFRDAPDPPPPGMLPPGSEDRVMHAEVTIGEAKIMASDGHCSQAARFAGFGLSLPARDAAEAGRHFAALSDGGEVRMPLGPTFWSPCFGMVQDRFGILWMIGVEGTA</sequence>
<proteinExistence type="predicted"/>
<name>A0ABS4ASR2_9PROT</name>
<dbReference type="Proteomes" id="UP000680815">
    <property type="component" value="Unassembled WGS sequence"/>
</dbReference>
<reference evidence="2 3" key="1">
    <citation type="submission" date="2021-03" db="EMBL/GenBank/DDBJ databases">
        <authorList>
            <person name="So Y."/>
        </authorList>
    </citation>
    <scope>NUCLEOTIDE SEQUENCE [LARGE SCALE GENOMIC DNA]</scope>
    <source>
        <strain evidence="2 3">PWR1</strain>
    </source>
</reference>
<dbReference type="SUPFAM" id="SSF54593">
    <property type="entry name" value="Glyoxalase/Bleomycin resistance protein/Dihydroxybiphenyl dioxygenase"/>
    <property type="match status" value="1"/>
</dbReference>